<evidence type="ECO:0000313" key="2">
    <source>
        <dbReference type="Proteomes" id="UP000325081"/>
    </source>
</evidence>
<evidence type="ECO:0000313" key="1">
    <source>
        <dbReference type="EMBL" id="GER31828.1"/>
    </source>
</evidence>
<protein>
    <submittedName>
        <fullName evidence="1">Galactose oxidase/kelch repeat superfamily protein</fullName>
    </submittedName>
</protein>
<name>A0A5A7PGY7_STRAF</name>
<accession>A0A5A7PGY7</accession>
<dbReference type="AlphaFoldDB" id="A0A5A7PGY7"/>
<reference evidence="2" key="1">
    <citation type="journal article" date="2019" name="Curr. Biol.">
        <title>Genome Sequence of Striga asiatica Provides Insight into the Evolution of Plant Parasitism.</title>
        <authorList>
            <person name="Yoshida S."/>
            <person name="Kim S."/>
            <person name="Wafula E.K."/>
            <person name="Tanskanen J."/>
            <person name="Kim Y.M."/>
            <person name="Honaas L."/>
            <person name="Yang Z."/>
            <person name="Spallek T."/>
            <person name="Conn C.E."/>
            <person name="Ichihashi Y."/>
            <person name="Cheong K."/>
            <person name="Cui S."/>
            <person name="Der J.P."/>
            <person name="Gundlach H."/>
            <person name="Jiao Y."/>
            <person name="Hori C."/>
            <person name="Ishida J.K."/>
            <person name="Kasahara H."/>
            <person name="Kiba T."/>
            <person name="Kim M.S."/>
            <person name="Koo N."/>
            <person name="Laohavisit A."/>
            <person name="Lee Y.H."/>
            <person name="Lumba S."/>
            <person name="McCourt P."/>
            <person name="Mortimer J.C."/>
            <person name="Mutuku J.M."/>
            <person name="Nomura T."/>
            <person name="Sasaki-Sekimoto Y."/>
            <person name="Seto Y."/>
            <person name="Wang Y."/>
            <person name="Wakatake T."/>
            <person name="Sakakibara H."/>
            <person name="Demura T."/>
            <person name="Yamaguchi S."/>
            <person name="Yoneyama K."/>
            <person name="Manabe R.I."/>
            <person name="Nelson D.C."/>
            <person name="Schulman A.H."/>
            <person name="Timko M.P."/>
            <person name="dePamphilis C.W."/>
            <person name="Choi D."/>
            <person name="Shirasu K."/>
        </authorList>
    </citation>
    <scope>NUCLEOTIDE SEQUENCE [LARGE SCALE GENOMIC DNA]</scope>
    <source>
        <strain evidence="2">cv. UVA1</strain>
    </source>
</reference>
<sequence>MSNDLLFVQYNGQWMNEVNYQGYEVCGIFHKENESFDDLLKAVEKVVEDVPSDARLVIKYQIKEGYKPIKIGNETILRFWFYKELKKKRNRLHETAALCIIGAKEVPFHYQHALKEELQVKCLGNVQKDVQKILLK</sequence>
<dbReference type="EMBL" id="BKCP01004516">
    <property type="protein sequence ID" value="GER31828.1"/>
    <property type="molecule type" value="Genomic_DNA"/>
</dbReference>
<keyword evidence="2" id="KW-1185">Reference proteome</keyword>
<dbReference type="OrthoDB" id="1305604at2759"/>
<organism evidence="1 2">
    <name type="scientific">Striga asiatica</name>
    <name type="common">Asiatic witchweed</name>
    <name type="synonym">Buchnera asiatica</name>
    <dbReference type="NCBI Taxonomy" id="4170"/>
    <lineage>
        <taxon>Eukaryota</taxon>
        <taxon>Viridiplantae</taxon>
        <taxon>Streptophyta</taxon>
        <taxon>Embryophyta</taxon>
        <taxon>Tracheophyta</taxon>
        <taxon>Spermatophyta</taxon>
        <taxon>Magnoliopsida</taxon>
        <taxon>eudicotyledons</taxon>
        <taxon>Gunneridae</taxon>
        <taxon>Pentapetalae</taxon>
        <taxon>asterids</taxon>
        <taxon>lamiids</taxon>
        <taxon>Lamiales</taxon>
        <taxon>Orobanchaceae</taxon>
        <taxon>Buchnereae</taxon>
        <taxon>Striga</taxon>
    </lineage>
</organism>
<proteinExistence type="predicted"/>
<dbReference type="Proteomes" id="UP000325081">
    <property type="component" value="Unassembled WGS sequence"/>
</dbReference>
<gene>
    <name evidence="1" type="ORF">STAS_07869</name>
</gene>
<comment type="caution">
    <text evidence="1">The sequence shown here is derived from an EMBL/GenBank/DDBJ whole genome shotgun (WGS) entry which is preliminary data.</text>
</comment>